<dbReference type="Gene3D" id="3.30.470.20">
    <property type="entry name" value="ATP-grasp fold, B domain"/>
    <property type="match status" value="1"/>
</dbReference>
<reference evidence="2" key="1">
    <citation type="submission" date="2023-03" db="EMBL/GenBank/DDBJ databases">
        <title>Andean soil-derived lignocellulolytic bacterial consortium as a source of novel taxa and putative plastic-active enzymes.</title>
        <authorList>
            <person name="Diaz-Garcia L."/>
            <person name="Chuvochina M."/>
            <person name="Feuerriegel G."/>
            <person name="Bunk B."/>
            <person name="Sproer C."/>
            <person name="Streit W.R."/>
            <person name="Rodriguez L.M."/>
            <person name="Overmann J."/>
            <person name="Jimenez D.J."/>
        </authorList>
    </citation>
    <scope>NUCLEOTIDE SEQUENCE</scope>
    <source>
        <strain evidence="2">MAG 2441</strain>
    </source>
</reference>
<dbReference type="InterPro" id="IPR026838">
    <property type="entry name" value="YheC/D"/>
</dbReference>
<dbReference type="AlphaFoldDB" id="A0AA95F5M7"/>
<evidence type="ECO:0000313" key="2">
    <source>
        <dbReference type="EMBL" id="WEK55310.1"/>
    </source>
</evidence>
<dbReference type="SUPFAM" id="SSF56059">
    <property type="entry name" value="Glutathione synthetase ATP-binding domain-like"/>
    <property type="match status" value="1"/>
</dbReference>
<gene>
    <name evidence="2" type="ORF">P0Y55_04400</name>
</gene>
<proteinExistence type="predicted"/>
<evidence type="ECO:0000256" key="1">
    <source>
        <dbReference type="SAM" id="MobiDB-lite"/>
    </source>
</evidence>
<sequence>MSVAQVPVLGILTLYLNENKALEERPVYEKMVAYGKQIGLHVFVFTPQDVDMGNSRIHALIYKPELRSWNRSWVRFPNVIYDRCRIQRSGRFQQLLAFRKRYSHLSFLNRPLRNKWTIYQTLTKVSSFRNHLPLTRLYQSVDDVNMLLRNFSTVYVKPINGTGGRGILRIDRMNADRFLLQGRNQSRGIVQPRQITRSQLAQALRSWNTRGDRFIAQQGLNIKLPNGRVHDYRMLVQKNGLGVWEVTGCAGRIGPIRSITSNLHGGGQAVSMNKLLKQWIGSDLAIANIRTTAETFSINVAKHLETTYGALCELALDLAIDRSGKIWLIEVNPKPAREVFRQAGERDVYQQAISRPIDYALWMAQQNKSVHSPQKQSAMAHRNIKESETQ</sequence>
<dbReference type="Pfam" id="PF14398">
    <property type="entry name" value="ATPgrasp_YheCD"/>
    <property type="match status" value="1"/>
</dbReference>
<protein>
    <submittedName>
        <fullName evidence="2">YheC/YheD family protein</fullName>
    </submittedName>
</protein>
<keyword evidence="3" id="KW-1185">Reference proteome</keyword>
<dbReference type="EMBL" id="CP119317">
    <property type="protein sequence ID" value="WEK55310.1"/>
    <property type="molecule type" value="Genomic_DNA"/>
</dbReference>
<name>A0AA95F5M7_9BACL</name>
<dbReference type="Proteomes" id="UP001178662">
    <property type="component" value="Chromosome"/>
</dbReference>
<feature type="region of interest" description="Disordered" evidence="1">
    <location>
        <begin position="370"/>
        <end position="390"/>
    </location>
</feature>
<accession>A0AA95F5M7</accession>
<evidence type="ECO:0000313" key="3">
    <source>
        <dbReference type="Proteomes" id="UP001178662"/>
    </source>
</evidence>
<organism evidence="2 3">
    <name type="scientific">Candidatus Cohnella colombiensis</name>
    <dbReference type="NCBI Taxonomy" id="3121368"/>
    <lineage>
        <taxon>Bacteria</taxon>
        <taxon>Bacillati</taxon>
        <taxon>Bacillota</taxon>
        <taxon>Bacilli</taxon>
        <taxon>Bacillales</taxon>
        <taxon>Paenibacillaceae</taxon>
        <taxon>Cohnella</taxon>
    </lineage>
</organism>